<evidence type="ECO:0000256" key="3">
    <source>
        <dbReference type="ARBA" id="ARBA00022687"/>
    </source>
</evidence>
<dbReference type="PANTHER" id="PTHR46102">
    <property type="entry name" value="AXIN"/>
    <property type="match status" value="1"/>
</dbReference>
<dbReference type="OrthoDB" id="10007451at2759"/>
<keyword evidence="2" id="KW-0963">Cytoplasm</keyword>
<dbReference type="Pfam" id="PF00615">
    <property type="entry name" value="RGS"/>
    <property type="match status" value="1"/>
</dbReference>
<organism evidence="8 9">
    <name type="scientific">Bugula neritina</name>
    <name type="common">Brown bryozoan</name>
    <name type="synonym">Sertularia neritina</name>
    <dbReference type="NCBI Taxonomy" id="10212"/>
    <lineage>
        <taxon>Eukaryota</taxon>
        <taxon>Metazoa</taxon>
        <taxon>Spiralia</taxon>
        <taxon>Lophotrochozoa</taxon>
        <taxon>Bryozoa</taxon>
        <taxon>Gymnolaemata</taxon>
        <taxon>Cheilostomatida</taxon>
        <taxon>Flustrina</taxon>
        <taxon>Buguloidea</taxon>
        <taxon>Bugulidae</taxon>
        <taxon>Bugula</taxon>
    </lineage>
</organism>
<comment type="subcellular location">
    <subcellularLocation>
        <location evidence="1">Cytoplasm</location>
    </subcellularLocation>
</comment>
<evidence type="ECO:0008006" key="10">
    <source>
        <dbReference type="Google" id="ProtNLM"/>
    </source>
</evidence>
<dbReference type="InterPro" id="IPR036305">
    <property type="entry name" value="RGS_sf"/>
</dbReference>
<proteinExistence type="predicted"/>
<dbReference type="GO" id="GO:0032436">
    <property type="term" value="P:positive regulation of proteasomal ubiquitin-dependent protein catabolic process"/>
    <property type="evidence" value="ECO:0007669"/>
    <property type="project" value="TreeGrafter"/>
</dbReference>
<dbReference type="GO" id="GO:0016055">
    <property type="term" value="P:Wnt signaling pathway"/>
    <property type="evidence" value="ECO:0007669"/>
    <property type="project" value="UniProtKB-KW"/>
</dbReference>
<evidence type="ECO:0000313" key="8">
    <source>
        <dbReference type="EMBL" id="KAF6040289.1"/>
    </source>
</evidence>
<dbReference type="GO" id="GO:0005886">
    <property type="term" value="C:plasma membrane"/>
    <property type="evidence" value="ECO:0007669"/>
    <property type="project" value="TreeGrafter"/>
</dbReference>
<dbReference type="InterPro" id="IPR024066">
    <property type="entry name" value="RGS_subdom1/3"/>
</dbReference>
<dbReference type="PANTHER" id="PTHR46102:SF2">
    <property type="entry name" value="AXIN"/>
    <property type="match status" value="1"/>
</dbReference>
<protein>
    <recommendedName>
        <fullName evidence="10">AXIN1</fullName>
    </recommendedName>
</protein>
<feature type="compositionally biased region" description="Low complexity" evidence="5">
    <location>
        <begin position="721"/>
        <end position="730"/>
    </location>
</feature>
<evidence type="ECO:0000259" key="6">
    <source>
        <dbReference type="PROSITE" id="PS50132"/>
    </source>
</evidence>
<feature type="region of interest" description="Disordered" evidence="5">
    <location>
        <begin position="666"/>
        <end position="761"/>
    </location>
</feature>
<dbReference type="InterPro" id="IPR029071">
    <property type="entry name" value="Ubiquitin-like_domsf"/>
</dbReference>
<feature type="compositionally biased region" description="Low complexity" evidence="5">
    <location>
        <begin position="36"/>
        <end position="59"/>
    </location>
</feature>
<dbReference type="EMBL" id="VXIV02000163">
    <property type="protein sequence ID" value="KAF6040289.1"/>
    <property type="molecule type" value="Genomic_DNA"/>
</dbReference>
<keyword evidence="3 4" id="KW-0879">Wnt signaling pathway</keyword>
<dbReference type="GO" id="GO:0030877">
    <property type="term" value="C:beta-catenin destruction complex"/>
    <property type="evidence" value="ECO:0007669"/>
    <property type="project" value="TreeGrafter"/>
</dbReference>
<accession>A0A7J7KQ18</accession>
<dbReference type="AlphaFoldDB" id="A0A7J7KQ18"/>
<dbReference type="GO" id="GO:0060090">
    <property type="term" value="F:molecular adaptor activity"/>
    <property type="evidence" value="ECO:0007669"/>
    <property type="project" value="TreeGrafter"/>
</dbReference>
<dbReference type="InterPro" id="IPR044926">
    <property type="entry name" value="RGS_subdomain_2"/>
</dbReference>
<dbReference type="PROSITE" id="PS50841">
    <property type="entry name" value="DIX"/>
    <property type="match status" value="1"/>
</dbReference>
<keyword evidence="9" id="KW-1185">Reference proteome</keyword>
<dbReference type="InterPro" id="IPR043581">
    <property type="entry name" value="Axin-like"/>
</dbReference>
<dbReference type="PROSITE" id="PS50132">
    <property type="entry name" value="RGS"/>
    <property type="match status" value="1"/>
</dbReference>
<dbReference type="Gene3D" id="1.10.167.10">
    <property type="entry name" value="Regulator of G-protein Signalling 4, domain 2"/>
    <property type="match status" value="1"/>
</dbReference>
<dbReference type="InterPro" id="IPR014936">
    <property type="entry name" value="Axin_b-cat-bd"/>
</dbReference>
<evidence type="ECO:0000313" key="9">
    <source>
        <dbReference type="Proteomes" id="UP000593567"/>
    </source>
</evidence>
<dbReference type="InterPro" id="IPR038207">
    <property type="entry name" value="DIX_dom_sf"/>
</dbReference>
<feature type="compositionally biased region" description="Low complexity" evidence="5">
    <location>
        <begin position="738"/>
        <end position="757"/>
    </location>
</feature>
<feature type="region of interest" description="Disordered" evidence="5">
    <location>
        <begin position="529"/>
        <end position="548"/>
    </location>
</feature>
<feature type="domain" description="DIX" evidence="7">
    <location>
        <begin position="764"/>
        <end position="845"/>
    </location>
</feature>
<dbReference type="SMART" id="SM00315">
    <property type="entry name" value="RGS"/>
    <property type="match status" value="1"/>
</dbReference>
<dbReference type="Gene3D" id="1.10.196.10">
    <property type="match status" value="1"/>
</dbReference>
<dbReference type="Pfam" id="PF08833">
    <property type="entry name" value="Axin_b-cat_bind"/>
    <property type="match status" value="1"/>
</dbReference>
<feature type="region of interest" description="Disordered" evidence="5">
    <location>
        <begin position="468"/>
        <end position="494"/>
    </location>
</feature>
<dbReference type="GO" id="GO:0048468">
    <property type="term" value="P:cell development"/>
    <property type="evidence" value="ECO:0007669"/>
    <property type="project" value="TreeGrafter"/>
</dbReference>
<dbReference type="InterPro" id="IPR016137">
    <property type="entry name" value="RGS"/>
</dbReference>
<comment type="caution">
    <text evidence="8">The sequence shown here is derived from an EMBL/GenBank/DDBJ whole genome shotgun (WGS) entry which is preliminary data.</text>
</comment>
<feature type="region of interest" description="Disordered" evidence="5">
    <location>
        <begin position="371"/>
        <end position="390"/>
    </location>
</feature>
<feature type="region of interest" description="Disordered" evidence="5">
    <location>
        <begin position="1"/>
        <end position="112"/>
    </location>
</feature>
<dbReference type="GO" id="GO:0005737">
    <property type="term" value="C:cytoplasm"/>
    <property type="evidence" value="ECO:0007669"/>
    <property type="project" value="UniProtKB-SubCell"/>
</dbReference>
<dbReference type="SUPFAM" id="SSF54236">
    <property type="entry name" value="Ubiquitin-like"/>
    <property type="match status" value="1"/>
</dbReference>
<dbReference type="SMART" id="SM00021">
    <property type="entry name" value="DAX"/>
    <property type="match status" value="1"/>
</dbReference>
<evidence type="ECO:0000256" key="5">
    <source>
        <dbReference type="SAM" id="MobiDB-lite"/>
    </source>
</evidence>
<dbReference type="InterPro" id="IPR001158">
    <property type="entry name" value="DIX"/>
</dbReference>
<feature type="compositionally biased region" description="Polar residues" evidence="5">
    <location>
        <begin position="12"/>
        <end position="21"/>
    </location>
</feature>
<dbReference type="GO" id="GO:0031625">
    <property type="term" value="F:ubiquitin protein ligase binding"/>
    <property type="evidence" value="ECO:0007669"/>
    <property type="project" value="TreeGrafter"/>
</dbReference>
<dbReference type="SUPFAM" id="SSF48097">
    <property type="entry name" value="Regulator of G-protein signaling, RGS"/>
    <property type="match status" value="1"/>
</dbReference>
<reference evidence="8" key="1">
    <citation type="submission" date="2020-06" db="EMBL/GenBank/DDBJ databases">
        <title>Draft genome of Bugula neritina, a colonial animal packing powerful symbionts and potential medicines.</title>
        <authorList>
            <person name="Rayko M."/>
        </authorList>
    </citation>
    <scope>NUCLEOTIDE SEQUENCE [LARGE SCALE GENOMIC DNA]</scope>
    <source>
        <strain evidence="8">Kwan_BN1</strain>
    </source>
</reference>
<dbReference type="GO" id="GO:0090090">
    <property type="term" value="P:negative regulation of canonical Wnt signaling pathway"/>
    <property type="evidence" value="ECO:0007669"/>
    <property type="project" value="InterPro"/>
</dbReference>
<gene>
    <name evidence="8" type="ORF">EB796_001406</name>
</gene>
<evidence type="ECO:0000259" key="7">
    <source>
        <dbReference type="PROSITE" id="PS50841"/>
    </source>
</evidence>
<evidence type="ECO:0000256" key="1">
    <source>
        <dbReference type="ARBA" id="ARBA00004496"/>
    </source>
</evidence>
<name>A0A7J7KQ18_BUGNE</name>
<dbReference type="Gene3D" id="2.40.240.130">
    <property type="match status" value="1"/>
</dbReference>
<sequence>MSVDVHRYLDNSGGSNFTENTPRPPVGPGEENEQQSTGGHSNKSSGSHKSLNSNRSNSSGAGGATPRKVQKPAKLPPTAAAVSQPPATAQHAGEHEAPLGFEPEGSVDGKLEFTESGSPIYAKWSEDLDYLLDDAEGVNLFKKYLTEENNVNLFEFYFAWKYLQALDSEAVKDIGYLVKTMNRVYIKGDKKDKKLTMIAKESEESIASQVASKQYSKSIFDPVKDQVLEILRREFYLPFFKSNIYLQYIQSLEESPKDSVNSSGSTSARPLSTALPTVHEDSELDLHPVSSNIDNFTSDAPVLSLTAKNMKMTERLRQESKIKPEDQAGYYLQKASRDDCALPPHPYHTYNTSYLPISAIDSERQSLSSEALTDDTHSITDSSVDGYPQYTNRRSVRNYYRKIKSSAQRNLEAHSSVSCNIVPPKNRLSKVSNVAETSPMEFAKLLTEKLQRVLDEQNHNEIMRSKLSAMSEDDATTDDSHSVLSSTTGGGTGTTNATLNQLLVTIQTNDHFDEAQHILDMHCKRIWEPSGQHTPAKSPSRAKSPDPLHSMYASQAKRMHTMQKPSVTHAALPLQYNKPSTITPSTKPLSNPALLQYSSTDNSYPFATAPNLPYSNKSNSRHGMATFSSRAEQQSIFKFPPGVSANNQKVAEWISKNEEIMHHANLHGQPDSEKSSQKKSQRSGSTSASPRVAVRSKVYGKGSALSSDSKRLPSDDKHSYKSNSKSSGSSSRERRAMSRSAGDSTTPTLSSQQTLTQRKGVPAPPQIKVAFFLLDEPIPYSVTVPVNQITLAKFKELITKKGNYRYFFKKATDDEFGTVLEEVTNDNHILPKWESKVVGYVKKVE</sequence>
<evidence type="ECO:0000256" key="4">
    <source>
        <dbReference type="PROSITE-ProRule" id="PRU00069"/>
    </source>
</evidence>
<dbReference type="GO" id="GO:0005634">
    <property type="term" value="C:nucleus"/>
    <property type="evidence" value="ECO:0007669"/>
    <property type="project" value="TreeGrafter"/>
</dbReference>
<dbReference type="Pfam" id="PF00778">
    <property type="entry name" value="DIX"/>
    <property type="match status" value="1"/>
</dbReference>
<feature type="domain" description="RGS" evidence="6">
    <location>
        <begin position="127"/>
        <end position="249"/>
    </location>
</feature>
<dbReference type="Proteomes" id="UP000593567">
    <property type="component" value="Unassembled WGS sequence"/>
</dbReference>
<evidence type="ECO:0000256" key="2">
    <source>
        <dbReference type="ARBA" id="ARBA00022490"/>
    </source>
</evidence>
<feature type="compositionally biased region" description="Basic and acidic residues" evidence="5">
    <location>
        <begin position="708"/>
        <end position="719"/>
    </location>
</feature>
<dbReference type="GO" id="GO:0008013">
    <property type="term" value="F:beta-catenin binding"/>
    <property type="evidence" value="ECO:0007669"/>
    <property type="project" value="TreeGrafter"/>
</dbReference>
<dbReference type="GO" id="GO:0019901">
    <property type="term" value="F:protein kinase binding"/>
    <property type="evidence" value="ECO:0007669"/>
    <property type="project" value="TreeGrafter"/>
</dbReference>
<feature type="compositionally biased region" description="Polar residues" evidence="5">
    <location>
        <begin position="379"/>
        <end position="390"/>
    </location>
</feature>